<dbReference type="AlphaFoldDB" id="A0A0R1U0C4"/>
<proteinExistence type="predicted"/>
<dbReference type="OrthoDB" id="9773841at2"/>
<dbReference type="InterPro" id="IPR050896">
    <property type="entry name" value="Mito_lipid_metab_GTPase"/>
</dbReference>
<protein>
    <submittedName>
        <fullName evidence="2">GTP-binding protein YqeH</fullName>
    </submittedName>
</protein>
<evidence type="ECO:0000313" key="3">
    <source>
        <dbReference type="Proteomes" id="UP000051922"/>
    </source>
</evidence>
<dbReference type="InterPro" id="IPR027417">
    <property type="entry name" value="P-loop_NTPase"/>
</dbReference>
<dbReference type="Pfam" id="PF21516">
    <property type="entry name" value="YqeH-like_C"/>
    <property type="match status" value="1"/>
</dbReference>
<dbReference type="Gene3D" id="3.40.50.300">
    <property type="entry name" value="P-loop containing nucleotide triphosphate hydrolases"/>
    <property type="match status" value="1"/>
</dbReference>
<dbReference type="InterPro" id="IPR019988">
    <property type="entry name" value="GTP-bd_ribosome_bgen_YqeH"/>
</dbReference>
<accession>A0A0R1U0C4</accession>
<sequence>MPVGNTETLYCIGCGAALQTTNPQAAGYLPAARLAKVTDEDAEVYCQRCFRLRHYNEIQPVELTDDDFLRLLNTIGEENALIVNVVDIFDFNGSVIPGLHRFVGDNPVVLVGNKADVMPRSIKRGRVRNWLESQAHNQGLRPVSTVLMSAKKPADIERLLTVIDRYRGDRDVYFVGVTNTGKSTLINGIIKQTSGVQDLITTSRFPGTTLDRIRIALDDGHGLVDTPGIIHRHQMAHYLSDKDLKLVAPTKEIRPKTYQLESGQTLFLAGLARFDFVRGHRSGFTAYVDNQLLIHRTKLENADDFDTRQRGALLQPPRPDDLADFPPLVRTEFTPKEDSDLVFAGLGWITVPAGVTVAGYAPEGVDVLLRPALI</sequence>
<feature type="domain" description="CP-type G" evidence="1">
    <location>
        <begin position="69"/>
        <end position="232"/>
    </location>
</feature>
<dbReference type="STRING" id="1423783.FC50_GL000527"/>
<dbReference type="InterPro" id="IPR030378">
    <property type="entry name" value="G_CP_dom"/>
</dbReference>
<gene>
    <name evidence="2" type="ORF">FC50_GL000527</name>
</gene>
<dbReference type="PANTHER" id="PTHR46434:SF1">
    <property type="entry name" value="GENETIC INTERACTOR OF PROHIBITINS 3, MITOCHONDRIAL"/>
    <property type="match status" value="1"/>
</dbReference>
<evidence type="ECO:0000259" key="1">
    <source>
        <dbReference type="PROSITE" id="PS51721"/>
    </source>
</evidence>
<dbReference type="CDD" id="cd01855">
    <property type="entry name" value="YqeH"/>
    <property type="match status" value="1"/>
</dbReference>
<reference evidence="2 3" key="1">
    <citation type="journal article" date="2015" name="Genome Announc.">
        <title>Expanding the biotechnology potential of lactobacilli through comparative genomics of 213 strains and associated genera.</title>
        <authorList>
            <person name="Sun Z."/>
            <person name="Harris H.M."/>
            <person name="McCann A."/>
            <person name="Guo C."/>
            <person name="Argimon S."/>
            <person name="Zhang W."/>
            <person name="Yang X."/>
            <person name="Jeffery I.B."/>
            <person name="Cooney J.C."/>
            <person name="Kagawa T.F."/>
            <person name="Liu W."/>
            <person name="Song Y."/>
            <person name="Salvetti E."/>
            <person name="Wrobel A."/>
            <person name="Rasinkangas P."/>
            <person name="Parkhill J."/>
            <person name="Rea M.C."/>
            <person name="O'Sullivan O."/>
            <person name="Ritari J."/>
            <person name="Douillard F.P."/>
            <person name="Paul Ross R."/>
            <person name="Yang R."/>
            <person name="Briner A.E."/>
            <person name="Felis G.E."/>
            <person name="de Vos W.M."/>
            <person name="Barrangou R."/>
            <person name="Klaenhammer T.R."/>
            <person name="Caufield P.W."/>
            <person name="Cui Y."/>
            <person name="Zhang H."/>
            <person name="O'Toole P.W."/>
        </authorList>
    </citation>
    <scope>NUCLEOTIDE SEQUENCE [LARGE SCALE GENOMIC DNA]</scope>
    <source>
        <strain evidence="2 3">DSM 15945</strain>
    </source>
</reference>
<dbReference type="GO" id="GO:0005525">
    <property type="term" value="F:GTP binding"/>
    <property type="evidence" value="ECO:0007669"/>
    <property type="project" value="InterPro"/>
</dbReference>
<dbReference type="Proteomes" id="UP000051922">
    <property type="component" value="Unassembled WGS sequence"/>
</dbReference>
<evidence type="ECO:0000313" key="2">
    <source>
        <dbReference type="EMBL" id="KRL86879.1"/>
    </source>
</evidence>
<organism evidence="2 3">
    <name type="scientific">Lacticaseibacillus pantheris DSM 15945 = JCM 12539 = NBRC 106106</name>
    <dbReference type="NCBI Taxonomy" id="1423783"/>
    <lineage>
        <taxon>Bacteria</taxon>
        <taxon>Bacillati</taxon>
        <taxon>Bacillota</taxon>
        <taxon>Bacilli</taxon>
        <taxon>Lactobacillales</taxon>
        <taxon>Lactobacillaceae</taxon>
        <taxon>Lacticaseibacillus</taxon>
    </lineage>
</organism>
<keyword evidence="3" id="KW-1185">Reference proteome</keyword>
<dbReference type="InterPro" id="IPR006073">
    <property type="entry name" value="GTP-bd"/>
</dbReference>
<dbReference type="PROSITE" id="PS51721">
    <property type="entry name" value="G_CP"/>
    <property type="match status" value="1"/>
</dbReference>
<dbReference type="Pfam" id="PF01926">
    <property type="entry name" value="MMR_HSR1"/>
    <property type="match status" value="1"/>
</dbReference>
<comment type="caution">
    <text evidence="2">The sequence shown here is derived from an EMBL/GenBank/DDBJ whole genome shotgun (WGS) entry which is preliminary data.</text>
</comment>
<dbReference type="InterPro" id="IPR048422">
    <property type="entry name" value="NOA1/YqeH-like_C"/>
</dbReference>
<dbReference type="SUPFAM" id="SSF52540">
    <property type="entry name" value="P-loop containing nucleoside triphosphate hydrolases"/>
    <property type="match status" value="1"/>
</dbReference>
<dbReference type="PANTHER" id="PTHR46434">
    <property type="entry name" value="GENETIC INTERACTOR OF PROHIBITINS 3, MITOCHONDRIAL"/>
    <property type="match status" value="1"/>
</dbReference>
<dbReference type="NCBIfam" id="TIGR03597">
    <property type="entry name" value="GTPase_YqeH"/>
    <property type="match status" value="1"/>
</dbReference>
<dbReference type="EMBL" id="AZFJ01000037">
    <property type="protein sequence ID" value="KRL86879.1"/>
    <property type="molecule type" value="Genomic_DNA"/>
</dbReference>
<dbReference type="PATRIC" id="fig|1423783.4.peg.545"/>
<name>A0A0R1U0C4_9LACO</name>
<dbReference type="RefSeq" id="WP_054651734.1">
    <property type="nucleotide sequence ID" value="NZ_AZFJ01000037.1"/>
</dbReference>